<protein>
    <submittedName>
        <fullName evidence="3">Thioredoxin family protein</fullName>
    </submittedName>
</protein>
<dbReference type="CDD" id="cd02947">
    <property type="entry name" value="TRX_family"/>
    <property type="match status" value="1"/>
</dbReference>
<evidence type="ECO:0000256" key="1">
    <source>
        <dbReference type="SAM" id="SignalP"/>
    </source>
</evidence>
<evidence type="ECO:0000313" key="4">
    <source>
        <dbReference type="Proteomes" id="UP000634011"/>
    </source>
</evidence>
<dbReference type="PROSITE" id="PS51352">
    <property type="entry name" value="THIOREDOXIN_2"/>
    <property type="match status" value="1"/>
</dbReference>
<dbReference type="Gene3D" id="3.40.30.10">
    <property type="entry name" value="Glutaredoxin"/>
    <property type="match status" value="1"/>
</dbReference>
<sequence length="155" mass="16747">MKKILSLLASFALSLSLNIAHADIAHPYDETADAPAMVTKALAEAKTAKKDVLVIFGANWCKDCLELSKSMQGQSAALIASKFVVVKVDVGQFDKNQDLANSYGNPIKKGIPAAVVLKPDNTVLYASKGGELSNARRMSEQGVYDFFNQIVTQRQ</sequence>
<proteinExistence type="predicted"/>
<feature type="chain" id="PRO_5036965212" evidence="1">
    <location>
        <begin position="23"/>
        <end position="155"/>
    </location>
</feature>
<dbReference type="InterPro" id="IPR036249">
    <property type="entry name" value="Thioredoxin-like_sf"/>
</dbReference>
<dbReference type="AlphaFoldDB" id="A0A923HGK3"/>
<dbReference type="SUPFAM" id="SSF52833">
    <property type="entry name" value="Thioredoxin-like"/>
    <property type="match status" value="1"/>
</dbReference>
<dbReference type="Pfam" id="PF13899">
    <property type="entry name" value="Thioredoxin_7"/>
    <property type="match status" value="1"/>
</dbReference>
<dbReference type="EMBL" id="JACOFV010000006">
    <property type="protein sequence ID" value="MBC3862023.1"/>
    <property type="molecule type" value="Genomic_DNA"/>
</dbReference>
<comment type="caution">
    <text evidence="3">The sequence shown here is derived from an EMBL/GenBank/DDBJ whole genome shotgun (WGS) entry which is preliminary data.</text>
</comment>
<feature type="signal peptide" evidence="1">
    <location>
        <begin position="1"/>
        <end position="22"/>
    </location>
</feature>
<keyword evidence="4" id="KW-1185">Reference proteome</keyword>
<evidence type="ECO:0000259" key="2">
    <source>
        <dbReference type="PROSITE" id="PS51352"/>
    </source>
</evidence>
<organism evidence="3 4">
    <name type="scientific">Undibacterium jejuense</name>
    <dbReference type="NCBI Taxonomy" id="1344949"/>
    <lineage>
        <taxon>Bacteria</taxon>
        <taxon>Pseudomonadati</taxon>
        <taxon>Pseudomonadota</taxon>
        <taxon>Betaproteobacteria</taxon>
        <taxon>Burkholderiales</taxon>
        <taxon>Oxalobacteraceae</taxon>
        <taxon>Undibacterium</taxon>
    </lineage>
</organism>
<dbReference type="RefSeq" id="WP_186911950.1">
    <property type="nucleotide sequence ID" value="NZ_JACOFV010000006.1"/>
</dbReference>
<dbReference type="Proteomes" id="UP000634011">
    <property type="component" value="Unassembled WGS sequence"/>
</dbReference>
<keyword evidence="1" id="KW-0732">Signal</keyword>
<evidence type="ECO:0000313" key="3">
    <source>
        <dbReference type="EMBL" id="MBC3862023.1"/>
    </source>
</evidence>
<name>A0A923HGK3_9BURK</name>
<dbReference type="InterPro" id="IPR013766">
    <property type="entry name" value="Thioredoxin_domain"/>
</dbReference>
<accession>A0A923HGK3</accession>
<reference evidence="3" key="1">
    <citation type="submission" date="2020-08" db="EMBL/GenBank/DDBJ databases">
        <title>Novel species isolated from subtropical streams in China.</title>
        <authorList>
            <person name="Lu H."/>
        </authorList>
    </citation>
    <scope>NUCLEOTIDE SEQUENCE</scope>
    <source>
        <strain evidence="3">KACC 12607</strain>
    </source>
</reference>
<gene>
    <name evidence="3" type="ORF">H8K32_07945</name>
</gene>
<feature type="domain" description="Thioredoxin" evidence="2">
    <location>
        <begin position="6"/>
        <end position="152"/>
    </location>
</feature>